<gene>
    <name evidence="1" type="ORF">AV926_04930</name>
</gene>
<reference evidence="1 2" key="1">
    <citation type="submission" date="2016-01" db="EMBL/GenBank/DDBJ databases">
        <title>Whole genome sequencing of Myroides marinus L41.</title>
        <authorList>
            <person name="Hong K.W."/>
        </authorList>
    </citation>
    <scope>NUCLEOTIDE SEQUENCE [LARGE SCALE GENOMIC DNA]</scope>
    <source>
        <strain evidence="1 2">L41</strain>
    </source>
</reference>
<keyword evidence="2" id="KW-1185">Reference proteome</keyword>
<organism evidence="1 2">
    <name type="scientific">Myroides marinus</name>
    <dbReference type="NCBI Taxonomy" id="703342"/>
    <lineage>
        <taxon>Bacteria</taxon>
        <taxon>Pseudomonadati</taxon>
        <taxon>Bacteroidota</taxon>
        <taxon>Flavobacteriia</taxon>
        <taxon>Flavobacteriales</taxon>
        <taxon>Flavobacteriaceae</taxon>
        <taxon>Myroides</taxon>
    </lineage>
</organism>
<name>A0A161UA12_9FLAO</name>
<evidence type="ECO:0000313" key="2">
    <source>
        <dbReference type="Proteomes" id="UP000076630"/>
    </source>
</evidence>
<dbReference type="AlphaFoldDB" id="A0A161UA12"/>
<evidence type="ECO:0000313" key="1">
    <source>
        <dbReference type="EMBL" id="KZE82896.1"/>
    </source>
</evidence>
<accession>A0A161UA12</accession>
<protein>
    <submittedName>
        <fullName evidence="1">Uncharacterized protein</fullName>
    </submittedName>
</protein>
<proteinExistence type="predicted"/>
<sequence length="113" mass="13253">MACGRIGLSFDYLYDLTSRQFSNIQDGWNANQELQTKTSWEQTRMLYDAVIRPHLKDKNKSARDLLPFPWDDHGLQICDNEVQICDNEELSFEDMEARWKEIDKMVSEEDCGA</sequence>
<comment type="caution">
    <text evidence="1">The sequence shown here is derived from an EMBL/GenBank/DDBJ whole genome shotgun (WGS) entry which is preliminary data.</text>
</comment>
<dbReference type="EMBL" id="LQNU01000041">
    <property type="protein sequence ID" value="KZE82896.1"/>
    <property type="molecule type" value="Genomic_DNA"/>
</dbReference>
<dbReference type="OrthoDB" id="1453380at2"/>
<dbReference type="Proteomes" id="UP000076630">
    <property type="component" value="Unassembled WGS sequence"/>
</dbReference>
<dbReference type="RefSeq" id="WP_038986933.1">
    <property type="nucleotide sequence ID" value="NZ_JWJO01000037.1"/>
</dbReference>